<feature type="domain" description="Transposable element P transposase-like RNase H C-terminal" evidence="1">
    <location>
        <begin position="16"/>
        <end position="50"/>
    </location>
</feature>
<organism evidence="2 3">
    <name type="scientific">Aphis craccivora</name>
    <name type="common">Cowpea aphid</name>
    <dbReference type="NCBI Taxonomy" id="307492"/>
    <lineage>
        <taxon>Eukaryota</taxon>
        <taxon>Metazoa</taxon>
        <taxon>Ecdysozoa</taxon>
        <taxon>Arthropoda</taxon>
        <taxon>Hexapoda</taxon>
        <taxon>Insecta</taxon>
        <taxon>Pterygota</taxon>
        <taxon>Neoptera</taxon>
        <taxon>Paraneoptera</taxon>
        <taxon>Hemiptera</taxon>
        <taxon>Sternorrhyncha</taxon>
        <taxon>Aphidomorpha</taxon>
        <taxon>Aphidoidea</taxon>
        <taxon>Aphididae</taxon>
        <taxon>Aphidini</taxon>
        <taxon>Aphis</taxon>
        <taxon>Aphis</taxon>
    </lineage>
</organism>
<dbReference type="EMBL" id="VUJU01013148">
    <property type="protein sequence ID" value="KAF0705738.1"/>
    <property type="molecule type" value="Genomic_DNA"/>
</dbReference>
<proteinExistence type="predicted"/>
<dbReference type="InterPro" id="IPR048367">
    <property type="entry name" value="TNP-like_RNaseH_C"/>
</dbReference>
<dbReference type="Proteomes" id="UP000478052">
    <property type="component" value="Unassembled WGS sequence"/>
</dbReference>
<comment type="caution">
    <text evidence="2">The sequence shown here is derived from an EMBL/GenBank/DDBJ whole genome shotgun (WGS) entry which is preliminary data.</text>
</comment>
<dbReference type="Pfam" id="PF21789">
    <property type="entry name" value="TNP-like_RNaseH_C"/>
    <property type="match status" value="1"/>
</dbReference>
<keyword evidence="3" id="KW-1185">Reference proteome</keyword>
<sequence length="97" mass="11111">MKLQKKNDYFKYLLTYKVSQDHIKLFFNGVRARGGWCVNPTPRHFSAAYKKSLAHHQIKTSVGNIVAMDNTEILYVTRTKTQRYSDTLADPGDTLTG</sequence>
<dbReference type="PANTHER" id="PTHR47577">
    <property type="entry name" value="THAP DOMAIN-CONTAINING PROTEIN 6"/>
    <property type="match status" value="1"/>
</dbReference>
<accession>A0A6G0VTD5</accession>
<gene>
    <name evidence="2" type="ORF">FWK35_00038780</name>
</gene>
<name>A0A6G0VTD5_APHCR</name>
<dbReference type="OrthoDB" id="6629188at2759"/>
<dbReference type="AlphaFoldDB" id="A0A6G0VTD5"/>
<reference evidence="2 3" key="1">
    <citation type="submission" date="2019-08" db="EMBL/GenBank/DDBJ databases">
        <title>Whole genome of Aphis craccivora.</title>
        <authorList>
            <person name="Voronova N.V."/>
            <person name="Shulinski R.S."/>
            <person name="Bandarenka Y.V."/>
            <person name="Zhorov D.G."/>
            <person name="Warner D."/>
        </authorList>
    </citation>
    <scope>NUCLEOTIDE SEQUENCE [LARGE SCALE GENOMIC DNA]</scope>
    <source>
        <strain evidence="2">180601</strain>
        <tissue evidence="2">Whole Body</tissue>
    </source>
</reference>
<dbReference type="PANTHER" id="PTHR47577:SF2">
    <property type="entry name" value="THAP DOMAIN CONTAINING 9"/>
    <property type="match status" value="1"/>
</dbReference>
<evidence type="ECO:0000313" key="3">
    <source>
        <dbReference type="Proteomes" id="UP000478052"/>
    </source>
</evidence>
<protein>
    <submittedName>
        <fullName evidence="2">RING-type domain-containing protein</fullName>
    </submittedName>
</protein>
<evidence type="ECO:0000313" key="2">
    <source>
        <dbReference type="EMBL" id="KAF0705738.1"/>
    </source>
</evidence>
<evidence type="ECO:0000259" key="1">
    <source>
        <dbReference type="Pfam" id="PF21789"/>
    </source>
</evidence>